<dbReference type="EMBL" id="AVBH01000083">
    <property type="protein sequence ID" value="KGO98418.1"/>
    <property type="molecule type" value="Genomic_DNA"/>
</dbReference>
<comment type="caution">
    <text evidence="1">The sequence shown here is derived from an EMBL/GenBank/DDBJ whole genome shotgun (WGS) entry which is preliminary data.</text>
</comment>
<dbReference type="Proteomes" id="UP000030003">
    <property type="component" value="Unassembled WGS sequence"/>
</dbReference>
<proteinExistence type="predicted"/>
<accession>A0A0A0M5Z4</accession>
<dbReference type="eggNOG" id="COG3741">
    <property type="taxonomic scope" value="Bacteria"/>
</dbReference>
<dbReference type="Gene3D" id="3.40.630.40">
    <property type="entry name" value="Zn-dependent exopeptidases"/>
    <property type="match status" value="1"/>
</dbReference>
<keyword evidence="2" id="KW-1185">Reference proteome</keyword>
<dbReference type="AlphaFoldDB" id="A0A0A0M5Z4"/>
<dbReference type="InterPro" id="IPR007709">
    <property type="entry name" value="N-FG_amidohydro"/>
</dbReference>
<dbReference type="RefSeq" id="WP_052106777.1">
    <property type="nucleotide sequence ID" value="NZ_AUHT01000007.1"/>
</dbReference>
<gene>
    <name evidence="1" type="ORF">N791_02175</name>
</gene>
<dbReference type="Pfam" id="PF05013">
    <property type="entry name" value="FGase"/>
    <property type="match status" value="1"/>
</dbReference>
<organism evidence="1 2">
    <name type="scientific">Lysobacter defluvii IMMIB APB-9 = DSM 18482</name>
    <dbReference type="NCBI Taxonomy" id="1385515"/>
    <lineage>
        <taxon>Bacteria</taxon>
        <taxon>Pseudomonadati</taxon>
        <taxon>Pseudomonadota</taxon>
        <taxon>Gammaproteobacteria</taxon>
        <taxon>Lysobacterales</taxon>
        <taxon>Lysobacteraceae</taxon>
        <taxon>Novilysobacter</taxon>
    </lineage>
</organism>
<dbReference type="SUPFAM" id="SSF53187">
    <property type="entry name" value="Zn-dependent exopeptidases"/>
    <property type="match status" value="1"/>
</dbReference>
<sequence>MDDAKRYGDWFTTGTRLAVARRVPEWDIVTGHGPVIAAAVHDGHRMRPSLLPHLAIDEAGRRRDEDPMTGLFTEVGDVRIRVRTSRFEVDLNRPRDLALSTNPEDTWGIRFWKGPLPPDELERSLAIHDRFRAMFTELMERMIDRWGAVLVIDLHSYNHRRDGAHAEPAAAEGNPDIDLGITTLDPDRWGGVAESFAGQLRRHRVAGREPDVRANVRYPTGGDFPEWVYATWGAAACTITVEYKKIYMDEWTGQVDLEAVEDLRDGLQAAVDAVRPEFLACR</sequence>
<protein>
    <submittedName>
        <fullName evidence="1">N-formylglutamate amidohydrolase</fullName>
    </submittedName>
</protein>
<evidence type="ECO:0000313" key="1">
    <source>
        <dbReference type="EMBL" id="KGO98418.1"/>
    </source>
</evidence>
<name>A0A0A0M5Z4_9GAMM</name>
<dbReference type="GO" id="GO:0016787">
    <property type="term" value="F:hydrolase activity"/>
    <property type="evidence" value="ECO:0007669"/>
    <property type="project" value="UniProtKB-KW"/>
</dbReference>
<dbReference type="OrthoDB" id="9785840at2"/>
<evidence type="ECO:0000313" key="2">
    <source>
        <dbReference type="Proteomes" id="UP000030003"/>
    </source>
</evidence>
<reference evidence="1 2" key="1">
    <citation type="submission" date="2013-08" db="EMBL/GenBank/DDBJ databases">
        <title>Genomic analysis of Lysobacter defluvii.</title>
        <authorList>
            <person name="Wang Q."/>
            <person name="Wang G."/>
        </authorList>
    </citation>
    <scope>NUCLEOTIDE SEQUENCE [LARGE SCALE GENOMIC DNA]</scope>
    <source>
        <strain evidence="1 2">IMMIB APB-9</strain>
    </source>
</reference>
<dbReference type="STRING" id="1385515.GCA_000423325_01437"/>
<keyword evidence="1" id="KW-0378">Hydrolase</keyword>